<evidence type="ECO:0000313" key="4">
    <source>
        <dbReference type="Proteomes" id="UP000051450"/>
    </source>
</evidence>
<feature type="domain" description="Ppx/GppA phosphatase N-terminal" evidence="2">
    <location>
        <begin position="23"/>
        <end position="303"/>
    </location>
</feature>
<accession>A0A0R1HRL3</accession>
<keyword evidence="4" id="KW-1185">Reference proteome</keyword>
<dbReference type="EMBL" id="AZDI01000012">
    <property type="protein sequence ID" value="KRK45191.1"/>
    <property type="molecule type" value="Genomic_DNA"/>
</dbReference>
<name>A0A0R1HRL3_9LACO</name>
<gene>
    <name evidence="3" type="ORF">FC66_GL000440</name>
</gene>
<dbReference type="InterPro" id="IPR003695">
    <property type="entry name" value="Ppx_GppA_N"/>
</dbReference>
<proteinExistence type="inferred from homology"/>
<dbReference type="PANTHER" id="PTHR30005">
    <property type="entry name" value="EXOPOLYPHOSPHATASE"/>
    <property type="match status" value="1"/>
</dbReference>
<dbReference type="RefSeq" id="WP_057974699.1">
    <property type="nucleotide sequence ID" value="NZ_AZDI01000012.1"/>
</dbReference>
<comment type="caution">
    <text evidence="3">The sequence shown here is derived from an EMBL/GenBank/DDBJ whole genome shotgun (WGS) entry which is preliminary data.</text>
</comment>
<protein>
    <submittedName>
        <fullName evidence="3">Exopolyphosphatase</fullName>
    </submittedName>
</protein>
<dbReference type="Proteomes" id="UP000051450">
    <property type="component" value="Unassembled WGS sequence"/>
</dbReference>
<dbReference type="InterPro" id="IPR050273">
    <property type="entry name" value="GppA/Ppx_hydrolase"/>
</dbReference>
<evidence type="ECO:0000313" key="3">
    <source>
        <dbReference type="EMBL" id="KRK45191.1"/>
    </source>
</evidence>
<dbReference type="OrthoDB" id="9807195at2"/>
<evidence type="ECO:0000256" key="1">
    <source>
        <dbReference type="ARBA" id="ARBA00007125"/>
    </source>
</evidence>
<dbReference type="STRING" id="1423719.FC66_GL000440"/>
<reference evidence="3 4" key="1">
    <citation type="journal article" date="2015" name="Genome Announc.">
        <title>Expanding the biotechnology potential of lactobacilli through comparative genomics of 213 strains and associated genera.</title>
        <authorList>
            <person name="Sun Z."/>
            <person name="Harris H.M."/>
            <person name="McCann A."/>
            <person name="Guo C."/>
            <person name="Argimon S."/>
            <person name="Zhang W."/>
            <person name="Yang X."/>
            <person name="Jeffery I.B."/>
            <person name="Cooney J.C."/>
            <person name="Kagawa T.F."/>
            <person name="Liu W."/>
            <person name="Song Y."/>
            <person name="Salvetti E."/>
            <person name="Wrobel A."/>
            <person name="Rasinkangas P."/>
            <person name="Parkhill J."/>
            <person name="Rea M.C."/>
            <person name="O'Sullivan O."/>
            <person name="Ritari J."/>
            <person name="Douillard F.P."/>
            <person name="Paul Ross R."/>
            <person name="Yang R."/>
            <person name="Briner A.E."/>
            <person name="Felis G.E."/>
            <person name="de Vos W.M."/>
            <person name="Barrangou R."/>
            <person name="Klaenhammer T.R."/>
            <person name="Caufield P.W."/>
            <person name="Cui Y."/>
            <person name="Zhang H."/>
            <person name="O'Toole P.W."/>
        </authorList>
    </citation>
    <scope>NUCLEOTIDE SEQUENCE [LARGE SCALE GENOMIC DNA]</scope>
    <source>
        <strain evidence="3 4">DSM 15638</strain>
    </source>
</reference>
<comment type="similarity">
    <text evidence="1">Belongs to the GppA/Ppx family.</text>
</comment>
<dbReference type="AlphaFoldDB" id="A0A0R1HRL3"/>
<dbReference type="PANTHER" id="PTHR30005:SF0">
    <property type="entry name" value="RETROGRADE REGULATION PROTEIN 2"/>
    <property type="match status" value="1"/>
</dbReference>
<dbReference type="Pfam" id="PF02541">
    <property type="entry name" value="Ppx-GppA"/>
    <property type="match status" value="1"/>
</dbReference>
<sequence>MEKFVLLDLGSNSVRLSINEQLDNGQFKEIKRLKSETRLSEGMGKSRVLQEHAMARTIEALVSFKKQYDVYGPVAVHGIATAAVRMARNQKEFLRRIKEAVGADIEVLSGDDEAYYDYMGVMEALPIRDCLILDTGGASSELIHVVDRKVAHLVSLPFGAVTLSEKYLKNDQITGKELFQLMEYLVTAFQKLEWLKEAIELPLVLLGGSNRIIGRLNRKKQKLVNTEAINGYQLSRKAVSLTFEELVGLTTKKRAQVSGIASNRADIIVGGIAPVVALGQYLNSVGVIFSESGVREGYLTTKLGK</sequence>
<dbReference type="SUPFAM" id="SSF53067">
    <property type="entry name" value="Actin-like ATPase domain"/>
    <property type="match status" value="2"/>
</dbReference>
<dbReference type="InterPro" id="IPR043129">
    <property type="entry name" value="ATPase_NBD"/>
</dbReference>
<evidence type="ECO:0000259" key="2">
    <source>
        <dbReference type="Pfam" id="PF02541"/>
    </source>
</evidence>
<dbReference type="Gene3D" id="3.30.420.150">
    <property type="entry name" value="Exopolyphosphatase. Domain 2"/>
    <property type="match status" value="1"/>
</dbReference>
<dbReference type="PATRIC" id="fig|1423719.4.peg.444"/>
<dbReference type="CDD" id="cd24052">
    <property type="entry name" value="ASKHA_NBD_HpPPX-GppA-like"/>
    <property type="match status" value="1"/>
</dbReference>
<dbReference type="GO" id="GO:0006357">
    <property type="term" value="P:regulation of transcription by RNA polymerase II"/>
    <property type="evidence" value="ECO:0007669"/>
    <property type="project" value="TreeGrafter"/>
</dbReference>
<organism evidence="3 4">
    <name type="scientific">Dellaglioa algida DSM 15638</name>
    <dbReference type="NCBI Taxonomy" id="1423719"/>
    <lineage>
        <taxon>Bacteria</taxon>
        <taxon>Bacillati</taxon>
        <taxon>Bacillota</taxon>
        <taxon>Bacilli</taxon>
        <taxon>Lactobacillales</taxon>
        <taxon>Lactobacillaceae</taxon>
        <taxon>Dellaglioa</taxon>
    </lineage>
</organism>
<dbReference type="Gene3D" id="3.30.420.40">
    <property type="match status" value="1"/>
</dbReference>